<gene>
    <name evidence="1" type="ORF">M4486_15785</name>
</gene>
<organism evidence="1 2">
    <name type="scientific">Brachybacterium kimchii</name>
    <dbReference type="NCBI Taxonomy" id="2942909"/>
    <lineage>
        <taxon>Bacteria</taxon>
        <taxon>Bacillati</taxon>
        <taxon>Actinomycetota</taxon>
        <taxon>Actinomycetes</taxon>
        <taxon>Micrococcales</taxon>
        <taxon>Dermabacteraceae</taxon>
        <taxon>Brachybacterium</taxon>
    </lineage>
</organism>
<sequence length="146" mass="16449">MDFDVDDAATLMALLDEKRPRRVTQSLLSGWDMLQTDLPSRERIESATAVLVGTGLATVDEDWGMLLTAEGARIRRAVPGRGLGMRQIPGILGAQLRARGVARADLTLPAALYDAAYSAYMEAAAHREERAYRRHWWETWKPRRQR</sequence>
<dbReference type="EMBL" id="CP097218">
    <property type="protein sequence ID" value="UQN29071.1"/>
    <property type="molecule type" value="Genomic_DNA"/>
</dbReference>
<evidence type="ECO:0000313" key="2">
    <source>
        <dbReference type="Proteomes" id="UP001055868"/>
    </source>
</evidence>
<protein>
    <submittedName>
        <fullName evidence="1">Uncharacterized protein</fullName>
    </submittedName>
</protein>
<reference evidence="1" key="1">
    <citation type="submission" date="2022-05" db="EMBL/GenBank/DDBJ databases">
        <title>Genomic analysis of Brachybacterium sp. CBA3104.</title>
        <authorList>
            <person name="Roh S.W."/>
            <person name="Kim Y.B."/>
            <person name="Kim Y."/>
        </authorList>
    </citation>
    <scope>NUCLEOTIDE SEQUENCE</scope>
    <source>
        <strain evidence="1">CBA3104</strain>
    </source>
</reference>
<keyword evidence="2" id="KW-1185">Reference proteome</keyword>
<dbReference type="Proteomes" id="UP001055868">
    <property type="component" value="Chromosome"/>
</dbReference>
<name>A0ABY4N4M6_9MICO</name>
<accession>A0ABY4N4M6</accession>
<proteinExistence type="predicted"/>
<evidence type="ECO:0000313" key="1">
    <source>
        <dbReference type="EMBL" id="UQN29071.1"/>
    </source>
</evidence>
<dbReference type="RefSeq" id="WP_249478233.1">
    <property type="nucleotide sequence ID" value="NZ_CP097218.1"/>
</dbReference>